<dbReference type="AlphaFoldDB" id="A0A078LSH2"/>
<evidence type="ECO:0000256" key="1">
    <source>
        <dbReference type="ARBA" id="ARBA00022729"/>
    </source>
</evidence>
<name>A0A078LSH2_9PSED</name>
<dbReference type="NCBIfam" id="NF037995">
    <property type="entry name" value="TRAP_S1"/>
    <property type="match status" value="1"/>
</dbReference>
<protein>
    <submittedName>
        <fullName evidence="3">ABC transporter substrate-binding protein</fullName>
    </submittedName>
</protein>
<dbReference type="HOGENOM" id="CLU_068413_0_0_6"/>
<dbReference type="EMBL" id="CCSF01000001">
    <property type="protein sequence ID" value="CDZ94114.1"/>
    <property type="molecule type" value="Genomic_DNA"/>
</dbReference>
<dbReference type="Pfam" id="PF03480">
    <property type="entry name" value="DctP"/>
    <property type="match status" value="1"/>
</dbReference>
<dbReference type="PANTHER" id="PTHR33376:SF5">
    <property type="entry name" value="EXTRACYTOPLASMIC SOLUTE RECEPTOR PROTEIN"/>
    <property type="match status" value="1"/>
</dbReference>
<sequence length="326" mass="36243">MSLKKNALVRKLKGTLCAAVISSFALGTPFASASEIELRAAVFVPVNTKWSKPFEMFADRVNQSGKVKIRLIGPEALPASEQPNALRSGMVDMLVTPPGTYKSAMVEVNAQDLSNMTLAEQRASGGYDALNEILVKRMNGFALTTYGTGVPFHLFLNKEISSAEELKGLRARTQPIHVPFFTSLGMSSATVSVPELYTALERNVVQGYGFGLWGIEDFSWDEMTKTRVEPGFYNVVINVLVNDRKWKSLSPEHQAVLQDAVAWFEKELLIYTEEENARTRALHEERGIKVVDLGPEFAQQASDVYWAELERLSPDNIPRLKSLLVK</sequence>
<gene>
    <name evidence="3" type="ORF">BN1079_01425</name>
</gene>
<dbReference type="Proteomes" id="UP000053902">
    <property type="component" value="Unassembled WGS sequence"/>
</dbReference>
<dbReference type="eggNOG" id="COG1638">
    <property type="taxonomic scope" value="Bacteria"/>
</dbReference>
<keyword evidence="4" id="KW-1185">Reference proteome</keyword>
<dbReference type="OrthoDB" id="9771186at2"/>
<dbReference type="STRING" id="1499686.BN1079_01425"/>
<proteinExistence type="predicted"/>
<evidence type="ECO:0000313" key="4">
    <source>
        <dbReference type="Proteomes" id="UP000053902"/>
    </source>
</evidence>
<reference evidence="3 4" key="1">
    <citation type="submission" date="2014-07" db="EMBL/GenBank/DDBJ databases">
        <authorList>
            <person name="Urmite Genomes Urmite Genomes"/>
        </authorList>
    </citation>
    <scope>NUCLEOTIDE SEQUENCE [LARGE SCALE GENOMIC DNA]</scope>
    <source>
        <strain evidence="3 4">20_BN</strain>
    </source>
</reference>
<dbReference type="InterPro" id="IPR038404">
    <property type="entry name" value="TRAP_DctP_sf"/>
</dbReference>
<dbReference type="InterPro" id="IPR018389">
    <property type="entry name" value="DctP_fam"/>
</dbReference>
<feature type="signal peptide" evidence="2">
    <location>
        <begin position="1"/>
        <end position="33"/>
    </location>
</feature>
<dbReference type="GO" id="GO:0055085">
    <property type="term" value="P:transmembrane transport"/>
    <property type="evidence" value="ECO:0007669"/>
    <property type="project" value="InterPro"/>
</dbReference>
<dbReference type="Gene3D" id="3.40.190.170">
    <property type="entry name" value="Bacterial extracellular solute-binding protein, family 7"/>
    <property type="match status" value="1"/>
</dbReference>
<feature type="chain" id="PRO_5001741546" evidence="2">
    <location>
        <begin position="34"/>
        <end position="326"/>
    </location>
</feature>
<evidence type="ECO:0000313" key="3">
    <source>
        <dbReference type="EMBL" id="CDZ94114.1"/>
    </source>
</evidence>
<evidence type="ECO:0000256" key="2">
    <source>
        <dbReference type="SAM" id="SignalP"/>
    </source>
</evidence>
<accession>A0A078LSH2</accession>
<organism evidence="3 4">
    <name type="scientific">Pseudomonas saudiphocaensis</name>
    <dbReference type="NCBI Taxonomy" id="1499686"/>
    <lineage>
        <taxon>Bacteria</taxon>
        <taxon>Pseudomonadati</taxon>
        <taxon>Pseudomonadota</taxon>
        <taxon>Gammaproteobacteria</taxon>
        <taxon>Pseudomonadales</taxon>
        <taxon>Pseudomonadaceae</taxon>
        <taxon>Pseudomonas</taxon>
    </lineage>
</organism>
<keyword evidence="1 2" id="KW-0732">Signal</keyword>
<dbReference type="PANTHER" id="PTHR33376">
    <property type="match status" value="1"/>
</dbReference>